<name>A0ABQ8VBB0_9AGAR</name>
<sequence length="67" mass="7611">MRDISGEWQKNNFHMLVLTNSWRALAMMARNRLVTTDPEDLALVSGMIMVSLSNMPFMATPLQPNLC</sequence>
<protein>
    <submittedName>
        <fullName evidence="1">Uncharacterized protein</fullName>
    </submittedName>
</protein>
<dbReference type="EMBL" id="JANVFT010000073">
    <property type="protein sequence ID" value="KAJ4475821.1"/>
    <property type="molecule type" value="Genomic_DNA"/>
</dbReference>
<proteinExistence type="predicted"/>
<dbReference type="Proteomes" id="UP001150217">
    <property type="component" value="Unassembled WGS sequence"/>
</dbReference>
<accession>A0ABQ8VBB0</accession>
<organism evidence="1 2">
    <name type="scientific">Lentinula lateritia</name>
    <dbReference type="NCBI Taxonomy" id="40482"/>
    <lineage>
        <taxon>Eukaryota</taxon>
        <taxon>Fungi</taxon>
        <taxon>Dikarya</taxon>
        <taxon>Basidiomycota</taxon>
        <taxon>Agaricomycotina</taxon>
        <taxon>Agaricomycetes</taxon>
        <taxon>Agaricomycetidae</taxon>
        <taxon>Agaricales</taxon>
        <taxon>Marasmiineae</taxon>
        <taxon>Omphalotaceae</taxon>
        <taxon>Lentinula</taxon>
    </lineage>
</organism>
<gene>
    <name evidence="1" type="ORF">C8R41DRAFT_964985</name>
</gene>
<comment type="caution">
    <text evidence="1">The sequence shown here is derived from an EMBL/GenBank/DDBJ whole genome shotgun (WGS) entry which is preliminary data.</text>
</comment>
<reference evidence="1" key="1">
    <citation type="submission" date="2022-08" db="EMBL/GenBank/DDBJ databases">
        <title>A Global Phylogenomic Analysis of the Shiitake Genus Lentinula.</title>
        <authorList>
            <consortium name="DOE Joint Genome Institute"/>
            <person name="Sierra-Patev S."/>
            <person name="Min B."/>
            <person name="Naranjo-Ortiz M."/>
            <person name="Looney B."/>
            <person name="Konkel Z."/>
            <person name="Slot J.C."/>
            <person name="Sakamoto Y."/>
            <person name="Steenwyk J.L."/>
            <person name="Rokas A."/>
            <person name="Carro J."/>
            <person name="Camarero S."/>
            <person name="Ferreira P."/>
            <person name="Molpeceres G."/>
            <person name="Ruiz-Duenas F.J."/>
            <person name="Serrano A."/>
            <person name="Henrissat B."/>
            <person name="Drula E."/>
            <person name="Hughes K.W."/>
            <person name="Mata J.L."/>
            <person name="Ishikawa N.K."/>
            <person name="Vargas-Isla R."/>
            <person name="Ushijima S."/>
            <person name="Smith C.A."/>
            <person name="Ahrendt S."/>
            <person name="Andreopoulos W."/>
            <person name="He G."/>
            <person name="Labutti K."/>
            <person name="Lipzen A."/>
            <person name="Ng V."/>
            <person name="Riley R."/>
            <person name="Sandor L."/>
            <person name="Barry K."/>
            <person name="Martinez A.T."/>
            <person name="Xiao Y."/>
            <person name="Gibbons J.G."/>
            <person name="Terashima K."/>
            <person name="Grigoriev I.V."/>
            <person name="Hibbett D.S."/>
        </authorList>
    </citation>
    <scope>NUCLEOTIDE SEQUENCE</scope>
    <source>
        <strain evidence="1">RHP3577 ss4</strain>
    </source>
</reference>
<keyword evidence="2" id="KW-1185">Reference proteome</keyword>
<evidence type="ECO:0000313" key="1">
    <source>
        <dbReference type="EMBL" id="KAJ4475821.1"/>
    </source>
</evidence>
<evidence type="ECO:0000313" key="2">
    <source>
        <dbReference type="Proteomes" id="UP001150217"/>
    </source>
</evidence>